<evidence type="ECO:0000313" key="1">
    <source>
        <dbReference type="EMBL" id="KAI5311275.1"/>
    </source>
</evidence>
<reference evidence="1 2" key="1">
    <citation type="journal article" date="2022" name="G3 (Bethesda)">
        <title>Whole-genome sequence and methylome profiling of the almond [Prunus dulcis (Mill.) D.A. Webb] cultivar 'Nonpareil'.</title>
        <authorList>
            <person name="D'Amico-Willman K.M."/>
            <person name="Ouma W.Z."/>
            <person name="Meulia T."/>
            <person name="Sideli G.M."/>
            <person name="Gradziel T.M."/>
            <person name="Fresnedo-Ramirez J."/>
        </authorList>
    </citation>
    <scope>NUCLEOTIDE SEQUENCE [LARGE SCALE GENOMIC DNA]</scope>
    <source>
        <strain evidence="1">Clone GOH B32 T37-40</strain>
    </source>
</reference>
<proteinExistence type="predicted"/>
<protein>
    <submittedName>
        <fullName evidence="1">Uncharacterized protein</fullName>
    </submittedName>
</protein>
<evidence type="ECO:0000313" key="2">
    <source>
        <dbReference type="Proteomes" id="UP001054821"/>
    </source>
</evidence>
<accession>A0AAD4YJC0</accession>
<organism evidence="1 2">
    <name type="scientific">Prunus dulcis</name>
    <name type="common">Almond</name>
    <name type="synonym">Amygdalus dulcis</name>
    <dbReference type="NCBI Taxonomy" id="3755"/>
    <lineage>
        <taxon>Eukaryota</taxon>
        <taxon>Viridiplantae</taxon>
        <taxon>Streptophyta</taxon>
        <taxon>Embryophyta</taxon>
        <taxon>Tracheophyta</taxon>
        <taxon>Spermatophyta</taxon>
        <taxon>Magnoliopsida</taxon>
        <taxon>eudicotyledons</taxon>
        <taxon>Gunneridae</taxon>
        <taxon>Pentapetalae</taxon>
        <taxon>rosids</taxon>
        <taxon>fabids</taxon>
        <taxon>Rosales</taxon>
        <taxon>Rosaceae</taxon>
        <taxon>Amygdaloideae</taxon>
        <taxon>Amygdaleae</taxon>
        <taxon>Prunus</taxon>
    </lineage>
</organism>
<keyword evidence="2" id="KW-1185">Reference proteome</keyword>
<dbReference type="AlphaFoldDB" id="A0AAD4YJC0"/>
<gene>
    <name evidence="1" type="ORF">L3X38_000114</name>
</gene>
<dbReference type="EMBL" id="JAJFAZ020000050">
    <property type="protein sequence ID" value="KAI5311275.1"/>
    <property type="molecule type" value="Genomic_DNA"/>
</dbReference>
<sequence length="79" mass="9339">MDIRNEMEVLRQLFYNGQAGCSAASWQVRRASKYELLLSEDVQRQNNSKPEYYKNPIHQVEVMNALEEEVKEDVAPKWH</sequence>
<name>A0AAD4YJC0_PRUDU</name>
<comment type="caution">
    <text evidence="1">The sequence shown here is derived from an EMBL/GenBank/DDBJ whole genome shotgun (WGS) entry which is preliminary data.</text>
</comment>
<dbReference type="Proteomes" id="UP001054821">
    <property type="component" value="Unassembled WGS sequence"/>
</dbReference>